<feature type="transmembrane region" description="Helical" evidence="1">
    <location>
        <begin position="36"/>
        <end position="54"/>
    </location>
</feature>
<keyword evidence="1" id="KW-1133">Transmembrane helix</keyword>
<dbReference type="NCBIfam" id="NF047864">
    <property type="entry name" value="CBU_0592_membra"/>
    <property type="match status" value="1"/>
</dbReference>
<dbReference type="RefSeq" id="WP_090331549.1">
    <property type="nucleotide sequence ID" value="NZ_FNXY01000001.1"/>
</dbReference>
<evidence type="ECO:0000259" key="2">
    <source>
        <dbReference type="Pfam" id="PF26604"/>
    </source>
</evidence>
<dbReference type="AlphaFoldDB" id="A0A1H6QAW3"/>
<gene>
    <name evidence="3" type="ORF">SAMN04487995_0473</name>
</gene>
<dbReference type="Pfam" id="PF26604">
    <property type="entry name" value="CBU_0592"/>
    <property type="match status" value="1"/>
</dbReference>
<dbReference type="Proteomes" id="UP000199532">
    <property type="component" value="Unassembled WGS sequence"/>
</dbReference>
<keyword evidence="1" id="KW-0812">Transmembrane</keyword>
<dbReference type="EMBL" id="FNXY01000001">
    <property type="protein sequence ID" value="SEI40931.1"/>
    <property type="molecule type" value="Genomic_DNA"/>
</dbReference>
<dbReference type="OrthoDB" id="679934at2"/>
<organism evidence="3 4">
    <name type="scientific">Dyadobacter koreensis</name>
    <dbReference type="NCBI Taxonomy" id="408657"/>
    <lineage>
        <taxon>Bacteria</taxon>
        <taxon>Pseudomonadati</taxon>
        <taxon>Bacteroidota</taxon>
        <taxon>Cytophagia</taxon>
        <taxon>Cytophagales</taxon>
        <taxon>Spirosomataceae</taxon>
        <taxon>Dyadobacter</taxon>
    </lineage>
</organism>
<keyword evidence="4" id="KW-1185">Reference proteome</keyword>
<evidence type="ECO:0000313" key="3">
    <source>
        <dbReference type="EMBL" id="SEI40931.1"/>
    </source>
</evidence>
<feature type="transmembrane region" description="Helical" evidence="1">
    <location>
        <begin position="60"/>
        <end position="79"/>
    </location>
</feature>
<dbReference type="InterPro" id="IPR058058">
    <property type="entry name" value="CBU_0592-like"/>
</dbReference>
<name>A0A1H6QAW3_9BACT</name>
<dbReference type="STRING" id="408657.SAMN04487995_0473"/>
<evidence type="ECO:0000313" key="4">
    <source>
        <dbReference type="Proteomes" id="UP000199532"/>
    </source>
</evidence>
<protein>
    <recommendedName>
        <fullName evidence="2">CBU-0592-like domain-containing protein</fullName>
    </recommendedName>
</protein>
<proteinExistence type="predicted"/>
<keyword evidence="1" id="KW-0472">Membrane</keyword>
<accession>A0A1H6QAW3</accession>
<feature type="transmembrane region" description="Helical" evidence="1">
    <location>
        <begin position="6"/>
        <end position="24"/>
    </location>
</feature>
<evidence type="ECO:0000256" key="1">
    <source>
        <dbReference type="SAM" id="Phobius"/>
    </source>
</evidence>
<sequence>MSDSLIEFAGWIGVVSYLIAYLLLTLRILHADKLPYQALNVIGAAGLIISSVHTHDQQSIIVNVVWLLIGLGAMVKIFWPTRTF</sequence>
<reference evidence="3 4" key="1">
    <citation type="submission" date="2016-10" db="EMBL/GenBank/DDBJ databases">
        <authorList>
            <person name="de Groot N.N."/>
        </authorList>
    </citation>
    <scope>NUCLEOTIDE SEQUENCE [LARGE SCALE GENOMIC DNA]</scope>
    <source>
        <strain evidence="3 4">DSM 19938</strain>
    </source>
</reference>
<feature type="domain" description="CBU-0592-like" evidence="2">
    <location>
        <begin position="7"/>
        <end position="79"/>
    </location>
</feature>